<organism evidence="4">
    <name type="scientific">Dissoconium aciculare CBS 342.82</name>
    <dbReference type="NCBI Taxonomy" id="1314786"/>
    <lineage>
        <taxon>Eukaryota</taxon>
        <taxon>Fungi</taxon>
        <taxon>Dikarya</taxon>
        <taxon>Ascomycota</taxon>
        <taxon>Pezizomycotina</taxon>
        <taxon>Dothideomycetes</taxon>
        <taxon>Dothideomycetidae</taxon>
        <taxon>Mycosphaerellales</taxon>
        <taxon>Dissoconiaceae</taxon>
        <taxon>Dissoconium</taxon>
    </lineage>
</organism>
<reference evidence="4" key="1">
    <citation type="submission" date="2020-01" db="EMBL/GenBank/DDBJ databases">
        <authorList>
            <consortium name="DOE Joint Genome Institute"/>
            <person name="Haridas S."/>
            <person name="Albert R."/>
            <person name="Binder M."/>
            <person name="Bloem J."/>
            <person name="Labutti K."/>
            <person name="Salamov A."/>
            <person name="Andreopoulos B."/>
            <person name="Baker S.E."/>
            <person name="Barry K."/>
            <person name="Bills G."/>
            <person name="Bluhm B.H."/>
            <person name="Cannon C."/>
            <person name="Castanera R."/>
            <person name="Culley D.E."/>
            <person name="Daum C."/>
            <person name="Ezra D."/>
            <person name="Gonzalez J.B."/>
            <person name="Henrissat B."/>
            <person name="Kuo A."/>
            <person name="Liang C."/>
            <person name="Lipzen A."/>
            <person name="Lutzoni F."/>
            <person name="Magnuson J."/>
            <person name="Mondo S."/>
            <person name="Nolan M."/>
            <person name="Ohm R."/>
            <person name="Pangilinan J."/>
            <person name="Park H.-J."/>
            <person name="Ramirez L."/>
            <person name="Alfaro M."/>
            <person name="Sun H."/>
            <person name="Tritt A."/>
            <person name="Yoshinaga Y."/>
            <person name="Zwiers L.-H."/>
            <person name="Turgeon B.G."/>
            <person name="Goodwin S.B."/>
            <person name="Spatafora J.W."/>
            <person name="Crous P.W."/>
            <person name="Grigoriev I.V."/>
        </authorList>
    </citation>
    <scope>NUCLEOTIDE SEQUENCE</scope>
    <source>
        <strain evidence="4">CBS 342.82</strain>
    </source>
</reference>
<accession>A0A6J3MES3</accession>
<evidence type="ECO:0000256" key="2">
    <source>
        <dbReference type="SAM" id="SignalP"/>
    </source>
</evidence>
<evidence type="ECO:0000313" key="3">
    <source>
        <dbReference type="Proteomes" id="UP000504637"/>
    </source>
</evidence>
<feature type="compositionally biased region" description="Low complexity" evidence="1">
    <location>
        <begin position="469"/>
        <end position="485"/>
    </location>
</feature>
<protein>
    <submittedName>
        <fullName evidence="4">Uncharacterized protein</fullName>
    </submittedName>
</protein>
<dbReference type="RefSeq" id="XP_033462398.1">
    <property type="nucleotide sequence ID" value="XM_033602960.1"/>
</dbReference>
<feature type="signal peptide" evidence="2">
    <location>
        <begin position="1"/>
        <end position="15"/>
    </location>
</feature>
<reference evidence="4" key="3">
    <citation type="submission" date="2025-08" db="UniProtKB">
        <authorList>
            <consortium name="RefSeq"/>
        </authorList>
    </citation>
    <scope>IDENTIFICATION</scope>
    <source>
        <strain evidence="4">CBS 342.82</strain>
    </source>
</reference>
<gene>
    <name evidence="4" type="ORF">K489DRAFT_368536</name>
</gene>
<feature type="compositionally biased region" description="Low complexity" evidence="1">
    <location>
        <begin position="443"/>
        <end position="461"/>
    </location>
</feature>
<sequence length="1086" mass="121057">MWAVTSMVLVRILWAMPMSLLKRVVPWCSEFAPSSGILLYILPPLALRYLKSPDIAESLRPSIESFSFDKMTAAQLCFGMFVFRKVGTKYLCQPENIVDLEYRYTDPIDRSTMIHEEVQGSSAGRCPAVNNTESLPACGRFRSDEFGLMATFVMDLHGKSAVSDDARAFVSRQKIRPNVSKLAYMGVRMADNKENIGPQRRSGSRTWTSSGDATRFPAGPRQLHASNILQYHGIATPSRTPTGVQQHSYAPSCRRADSPLKIRKTRENLRHAVLCSDVLPTCEQVLQHASKSLGSASGSNIAGVEMHKRSRDSWSGPPMIDSGLSTPQQYSVQSIRPLSPTIVASTESRVRRQKSISQRVLTRVKEGFSARTKATADSNRATDPEVTLLRRLSAKAKQTLTGDASIRSYEDIAGLAESSDDADFARSDAPTEGQAPSNSDIPSYYYMTRSSSIMTSSSRTRSSSDRLASPSTPSSFSSSPLSDSEPTPKPTNRQQKRDSHGTDATLSVGIPHMSLNISASLDSIDTTSAGHVWVSIEASVTTSPVALRTSRYEGYNIQPPQKSLDAVVLLSSDWAYGAGIIAKECLFQLFSHLDIPEDRLAVIYYHSHLPVDDHMNLPCTVAHPFGSPDFAYCCEQLEPYLHDVAIHAPQTCGPALHHALNDLASRDLQHDSLETFVVARDPSALADALLETKGWPAHQIRIGLHNSRFVPAHPARYSNDWRIHLRTLQDVRPYVFDELFGGLRRRDCWDSISSLHLCCRPLSDCTVIETIGQKVLKNLRPGQSSQLFVNLYVPQLNIELRQPIEDSEMGAIYAEVESMLGILTTDVLRVEAEYRHPILPSENIIRLQHTFSVKRPQSGSVWLSGAAQPNENVRVPGALAHFIATHYMPSHGLKMINRWLPPSAPFARDVQQAREYLESLIARQRYAVETQFPHVTIHETGEINQDYNGIYDRQRTPSLTHMENTVPPYCELSETSPTDPSSRRPLPALPAEAHPDKQEGPAREARDSAREVWDQRIRRKSLSSQQMMRLTSDVQQMEASDDHLRVLHNKALTNKRSIGVETLRAWQMERAADRNAADDQRSPPWL</sequence>
<reference evidence="4" key="2">
    <citation type="submission" date="2020-04" db="EMBL/GenBank/DDBJ databases">
        <authorList>
            <consortium name="NCBI Genome Project"/>
        </authorList>
    </citation>
    <scope>NUCLEOTIDE SEQUENCE</scope>
    <source>
        <strain evidence="4">CBS 342.82</strain>
    </source>
</reference>
<feature type="compositionally biased region" description="Basic and acidic residues" evidence="1">
    <location>
        <begin position="993"/>
        <end position="1012"/>
    </location>
</feature>
<keyword evidence="2" id="KW-0732">Signal</keyword>
<feature type="chain" id="PRO_5026921474" evidence="2">
    <location>
        <begin position="16"/>
        <end position="1086"/>
    </location>
</feature>
<feature type="region of interest" description="Disordered" evidence="1">
    <location>
        <begin position="194"/>
        <end position="219"/>
    </location>
</feature>
<dbReference type="OrthoDB" id="5596422at2759"/>
<name>A0A6J3MES3_9PEZI</name>
<feature type="region of interest" description="Disordered" evidence="1">
    <location>
        <begin position="418"/>
        <end position="507"/>
    </location>
</feature>
<proteinExistence type="predicted"/>
<dbReference type="Proteomes" id="UP000504637">
    <property type="component" value="Unplaced"/>
</dbReference>
<keyword evidence="3" id="KW-1185">Reference proteome</keyword>
<evidence type="ECO:0000256" key="1">
    <source>
        <dbReference type="SAM" id="MobiDB-lite"/>
    </source>
</evidence>
<feature type="compositionally biased region" description="Low complexity" evidence="1">
    <location>
        <begin position="200"/>
        <end position="211"/>
    </location>
</feature>
<dbReference type="GeneID" id="54360760"/>
<dbReference type="AlphaFoldDB" id="A0A6J3MES3"/>
<evidence type="ECO:0000313" key="4">
    <source>
        <dbReference type="RefSeq" id="XP_033462398.1"/>
    </source>
</evidence>
<feature type="region of interest" description="Disordered" evidence="1">
    <location>
        <begin position="960"/>
        <end position="1012"/>
    </location>
</feature>